<dbReference type="Proteomes" id="UP001295423">
    <property type="component" value="Unassembled WGS sequence"/>
</dbReference>
<dbReference type="InterPro" id="IPR005114">
    <property type="entry name" value="Helicase_assoc"/>
</dbReference>
<dbReference type="Pfam" id="PF03457">
    <property type="entry name" value="HA"/>
    <property type="match status" value="2"/>
</dbReference>
<protein>
    <recommendedName>
        <fullName evidence="2">Helicase-associated domain-containing protein</fullName>
    </recommendedName>
</protein>
<reference evidence="3" key="1">
    <citation type="submission" date="2023-08" db="EMBL/GenBank/DDBJ databases">
        <authorList>
            <person name="Audoor S."/>
            <person name="Bilcke G."/>
        </authorList>
    </citation>
    <scope>NUCLEOTIDE SEQUENCE</scope>
</reference>
<accession>A0AAD2FNU7</accession>
<organism evidence="3 4">
    <name type="scientific">Cylindrotheca closterium</name>
    <dbReference type="NCBI Taxonomy" id="2856"/>
    <lineage>
        <taxon>Eukaryota</taxon>
        <taxon>Sar</taxon>
        <taxon>Stramenopiles</taxon>
        <taxon>Ochrophyta</taxon>
        <taxon>Bacillariophyta</taxon>
        <taxon>Bacillariophyceae</taxon>
        <taxon>Bacillariophycidae</taxon>
        <taxon>Bacillariales</taxon>
        <taxon>Bacillariaceae</taxon>
        <taxon>Cylindrotheca</taxon>
    </lineage>
</organism>
<feature type="region of interest" description="Disordered" evidence="1">
    <location>
        <begin position="1"/>
        <end position="21"/>
    </location>
</feature>
<feature type="domain" description="Helicase-associated" evidence="2">
    <location>
        <begin position="288"/>
        <end position="354"/>
    </location>
</feature>
<dbReference type="PANTHER" id="PTHR33418">
    <property type="entry name" value="HELICASE-ASSOCIATED"/>
    <property type="match status" value="1"/>
</dbReference>
<evidence type="ECO:0000256" key="1">
    <source>
        <dbReference type="SAM" id="MobiDB-lite"/>
    </source>
</evidence>
<feature type="compositionally biased region" description="Polar residues" evidence="1">
    <location>
        <begin position="175"/>
        <end position="184"/>
    </location>
</feature>
<feature type="compositionally biased region" description="Polar residues" evidence="1">
    <location>
        <begin position="9"/>
        <end position="21"/>
    </location>
</feature>
<name>A0AAD2FNU7_9STRA</name>
<evidence type="ECO:0000313" key="3">
    <source>
        <dbReference type="EMBL" id="CAJ1947833.1"/>
    </source>
</evidence>
<comment type="caution">
    <text evidence="3">The sequence shown here is derived from an EMBL/GenBank/DDBJ whole genome shotgun (WGS) entry which is preliminary data.</text>
</comment>
<gene>
    <name evidence="3" type="ORF">CYCCA115_LOCUS11331</name>
</gene>
<sequence>MNHFMEMNTEGTASNISNNNLGDFSSAPVDMNNDRYDNNHRRPNIANLFSSASDYYRQHHQEVKSNSDLQQNDLNSNTTVSRPFFDQVPGATRRINRSNSNLSADQDMGRIITPDFSIFSASTGAVDDLEPLPMNAHQNPQYEAALQSMLKDSCEFLFGTDGISNDCKKNKALSSYKSTASGNKQVEKKRKRKDSMDSDADYSSDPGRFRVYQAEQWEERVEALLEFRRIHGHCSVPYDYPANPSLSRWVKRQRYQYKLFRLGQASAMTERRIQTLESIGFVWDTYTAAWERRISELRAYRAENGDCNVPATYQVNRKLAAWVKCQRRQYKLYQEGKPSTLTADRVAALNRMGFHWEMRPYRRQDESDEQL</sequence>
<evidence type="ECO:0000259" key="2">
    <source>
        <dbReference type="Pfam" id="PF03457"/>
    </source>
</evidence>
<proteinExistence type="predicted"/>
<dbReference type="AlphaFoldDB" id="A0AAD2FNU7"/>
<feature type="domain" description="Helicase-associated" evidence="2">
    <location>
        <begin position="214"/>
        <end position="281"/>
    </location>
</feature>
<evidence type="ECO:0000313" key="4">
    <source>
        <dbReference type="Proteomes" id="UP001295423"/>
    </source>
</evidence>
<dbReference type="PANTHER" id="PTHR33418:SF1">
    <property type="entry name" value="HELICASE-ASSOCIATED DOMAIN-CONTAINING PROTEIN"/>
    <property type="match status" value="1"/>
</dbReference>
<keyword evidence="4" id="KW-1185">Reference proteome</keyword>
<feature type="region of interest" description="Disordered" evidence="1">
    <location>
        <begin position="175"/>
        <end position="203"/>
    </location>
</feature>
<dbReference type="Gene3D" id="6.10.140.530">
    <property type="match status" value="2"/>
</dbReference>
<dbReference type="EMBL" id="CAKOGP040001736">
    <property type="protein sequence ID" value="CAJ1947833.1"/>
    <property type="molecule type" value="Genomic_DNA"/>
</dbReference>